<comment type="caution">
    <text evidence="2">The sequence shown here is derived from an EMBL/GenBank/DDBJ whole genome shotgun (WGS) entry which is preliminary data.</text>
</comment>
<keyword evidence="1" id="KW-0812">Transmembrane</keyword>
<sequence length="167" mass="17849">MTESIPNPEPALPSGGQAPSELRFFLPPGPPLSPKRWQRRWKIGIRVGSAVAAVVLIAFAALAIGSGVVSSSRYTATGGVEVDCTTRNMPRLPAVGFGSLVQIFDAQSGERYGQSTLDRFRALPSGICLAGFEIRDVRVASLYTVEIGRLYRTLVSEEALKDGALLS</sequence>
<reference evidence="2 3" key="1">
    <citation type="journal article" date="2019" name="Int. J. Syst. Evol. Microbiol.">
        <title>The Global Catalogue of Microorganisms (GCM) 10K type strain sequencing project: providing services to taxonomists for standard genome sequencing and annotation.</title>
        <authorList>
            <consortium name="The Broad Institute Genomics Platform"/>
            <consortium name="The Broad Institute Genome Sequencing Center for Infectious Disease"/>
            <person name="Wu L."/>
            <person name="Ma J."/>
        </authorList>
    </citation>
    <scope>NUCLEOTIDE SEQUENCE [LARGE SCALE GENOMIC DNA]</scope>
    <source>
        <strain evidence="2 3">JCM 16227</strain>
    </source>
</reference>
<evidence type="ECO:0000256" key="1">
    <source>
        <dbReference type="SAM" id="Phobius"/>
    </source>
</evidence>
<evidence type="ECO:0000313" key="2">
    <source>
        <dbReference type="EMBL" id="GAA2385199.1"/>
    </source>
</evidence>
<feature type="transmembrane region" description="Helical" evidence="1">
    <location>
        <begin position="43"/>
        <end position="64"/>
    </location>
</feature>
<evidence type="ECO:0000313" key="3">
    <source>
        <dbReference type="Proteomes" id="UP001501170"/>
    </source>
</evidence>
<keyword evidence="1" id="KW-0472">Membrane</keyword>
<proteinExistence type="predicted"/>
<protein>
    <submittedName>
        <fullName evidence="2">Uncharacterized protein</fullName>
    </submittedName>
</protein>
<gene>
    <name evidence="2" type="ORF">GCM10009855_26780</name>
</gene>
<keyword evidence="1" id="KW-1133">Transmembrane helix</keyword>
<keyword evidence="3" id="KW-1185">Reference proteome</keyword>
<name>A0ABN3HPI5_9ACTN</name>
<accession>A0ABN3HPI5</accession>
<dbReference type="EMBL" id="BAAARB010000014">
    <property type="protein sequence ID" value="GAA2385199.1"/>
    <property type="molecule type" value="Genomic_DNA"/>
</dbReference>
<dbReference type="RefSeq" id="WP_006895397.1">
    <property type="nucleotide sequence ID" value="NZ_BAAARB010000014.1"/>
</dbReference>
<dbReference type="Proteomes" id="UP001501170">
    <property type="component" value="Unassembled WGS sequence"/>
</dbReference>
<organism evidence="2 3">
    <name type="scientific">Gordonia cholesterolivorans</name>
    <dbReference type="NCBI Taxonomy" id="559625"/>
    <lineage>
        <taxon>Bacteria</taxon>
        <taxon>Bacillati</taxon>
        <taxon>Actinomycetota</taxon>
        <taxon>Actinomycetes</taxon>
        <taxon>Mycobacteriales</taxon>
        <taxon>Gordoniaceae</taxon>
        <taxon>Gordonia</taxon>
    </lineage>
</organism>